<dbReference type="InterPro" id="IPR001345">
    <property type="entry name" value="PG/BPGM_mutase_AS"/>
</dbReference>
<dbReference type="Gene3D" id="3.40.50.1240">
    <property type="entry name" value="Phosphoglycerate mutase-like"/>
    <property type="match status" value="1"/>
</dbReference>
<dbReference type="PROSITE" id="PS00175">
    <property type="entry name" value="PG_MUTASE"/>
    <property type="match status" value="1"/>
</dbReference>
<name>A0ABP7A3M3_9MICO</name>
<comment type="caution">
    <text evidence="1">The sequence shown here is derived from an EMBL/GenBank/DDBJ whole genome shotgun (WGS) entry which is preliminary data.</text>
</comment>
<sequence length="205" mass="22869">MTTLFLVRHGETDWNRGGRIQGSVDIPLNDEGRAQARDAAVRLRTMLEGRTPVVASSDLSRARESAQIIAREFDVDVAGPYPDLRERAYGRAEGMDVDEFRAQWGPWRSAEIPGAETWPQLRHRALRGIRGAVRDARSRHAPVDVPIVVVSHGALIREVIRHASGGERPHEDERLPNGSIVSILVERERLRVLSWADALADPVAR</sequence>
<dbReference type="SUPFAM" id="SSF53254">
    <property type="entry name" value="Phosphoglycerate mutase-like"/>
    <property type="match status" value="1"/>
</dbReference>
<dbReference type="RefSeq" id="WP_344736108.1">
    <property type="nucleotide sequence ID" value="NZ_BAAAYU010000001.1"/>
</dbReference>
<dbReference type="Proteomes" id="UP001501697">
    <property type="component" value="Unassembled WGS sequence"/>
</dbReference>
<evidence type="ECO:0000313" key="2">
    <source>
        <dbReference type="Proteomes" id="UP001501697"/>
    </source>
</evidence>
<reference evidence="2" key="1">
    <citation type="journal article" date="2019" name="Int. J. Syst. Evol. Microbiol.">
        <title>The Global Catalogue of Microorganisms (GCM) 10K type strain sequencing project: providing services to taxonomists for standard genome sequencing and annotation.</title>
        <authorList>
            <consortium name="The Broad Institute Genomics Platform"/>
            <consortium name="The Broad Institute Genome Sequencing Center for Infectious Disease"/>
            <person name="Wu L."/>
            <person name="Ma J."/>
        </authorList>
    </citation>
    <scope>NUCLEOTIDE SEQUENCE [LARGE SCALE GENOMIC DNA]</scope>
    <source>
        <strain evidence="2">JCM 16544</strain>
    </source>
</reference>
<protein>
    <submittedName>
        <fullName evidence="1">Histidine phosphatase family protein</fullName>
    </submittedName>
</protein>
<dbReference type="EMBL" id="BAAAYU010000001">
    <property type="protein sequence ID" value="GAA3624329.1"/>
    <property type="molecule type" value="Genomic_DNA"/>
</dbReference>
<accession>A0ABP7A3M3</accession>
<dbReference type="SMART" id="SM00855">
    <property type="entry name" value="PGAM"/>
    <property type="match status" value="1"/>
</dbReference>
<dbReference type="InterPro" id="IPR029033">
    <property type="entry name" value="His_PPase_superfam"/>
</dbReference>
<organism evidence="1 2">
    <name type="scientific">Microbacterium awajiense</name>
    <dbReference type="NCBI Taxonomy" id="415214"/>
    <lineage>
        <taxon>Bacteria</taxon>
        <taxon>Bacillati</taxon>
        <taxon>Actinomycetota</taxon>
        <taxon>Actinomycetes</taxon>
        <taxon>Micrococcales</taxon>
        <taxon>Microbacteriaceae</taxon>
        <taxon>Microbacterium</taxon>
    </lineage>
</organism>
<evidence type="ECO:0000313" key="1">
    <source>
        <dbReference type="EMBL" id="GAA3624329.1"/>
    </source>
</evidence>
<dbReference type="PANTHER" id="PTHR48100:SF59">
    <property type="entry name" value="ADENOSYLCOBALAMIN_ALPHA-RIBAZOLE PHOSPHATASE"/>
    <property type="match status" value="1"/>
</dbReference>
<gene>
    <name evidence="1" type="ORF">GCM10022200_03260</name>
</gene>
<dbReference type="PANTHER" id="PTHR48100">
    <property type="entry name" value="BROAD-SPECIFICITY PHOSPHATASE YOR283W-RELATED"/>
    <property type="match status" value="1"/>
</dbReference>
<dbReference type="InterPro" id="IPR013078">
    <property type="entry name" value="His_Pase_superF_clade-1"/>
</dbReference>
<dbReference type="Pfam" id="PF00300">
    <property type="entry name" value="His_Phos_1"/>
    <property type="match status" value="1"/>
</dbReference>
<dbReference type="CDD" id="cd07067">
    <property type="entry name" value="HP_PGM_like"/>
    <property type="match status" value="1"/>
</dbReference>
<proteinExistence type="predicted"/>
<keyword evidence="2" id="KW-1185">Reference proteome</keyword>
<dbReference type="InterPro" id="IPR050275">
    <property type="entry name" value="PGM_Phosphatase"/>
</dbReference>